<dbReference type="InterPro" id="IPR019734">
    <property type="entry name" value="TPR_rpt"/>
</dbReference>
<feature type="repeat" description="TPR" evidence="3">
    <location>
        <begin position="386"/>
        <end position="419"/>
    </location>
</feature>
<organism evidence="6">
    <name type="scientific">Salpingoeca rosetta (strain ATCC 50818 / BSB-021)</name>
    <dbReference type="NCBI Taxonomy" id="946362"/>
    <lineage>
        <taxon>Eukaryota</taxon>
        <taxon>Choanoflagellata</taxon>
        <taxon>Craspedida</taxon>
        <taxon>Salpingoecidae</taxon>
        <taxon>Salpingoeca</taxon>
    </lineage>
</organism>
<dbReference type="SUPFAM" id="SSF48452">
    <property type="entry name" value="TPR-like"/>
    <property type="match status" value="2"/>
</dbReference>
<evidence type="ECO:0000313" key="6">
    <source>
        <dbReference type="Proteomes" id="UP000007799"/>
    </source>
</evidence>
<feature type="repeat" description="TPR" evidence="3">
    <location>
        <begin position="302"/>
        <end position="335"/>
    </location>
</feature>
<gene>
    <name evidence="5" type="ORF">PTSG_02049</name>
</gene>
<dbReference type="Gene3D" id="1.25.40.10">
    <property type="entry name" value="Tetratricopeptide repeat domain"/>
    <property type="match status" value="3"/>
</dbReference>
<keyword evidence="6" id="KW-1185">Reference proteome</keyword>
<dbReference type="eggNOG" id="KOG1840">
    <property type="taxonomic scope" value="Eukaryota"/>
</dbReference>
<evidence type="ECO:0000256" key="4">
    <source>
        <dbReference type="SAM" id="MobiDB-lite"/>
    </source>
</evidence>
<feature type="repeat" description="TPR" evidence="3">
    <location>
        <begin position="471"/>
        <end position="504"/>
    </location>
</feature>
<dbReference type="Pfam" id="PF13374">
    <property type="entry name" value="TPR_10"/>
    <property type="match status" value="1"/>
</dbReference>
<feature type="region of interest" description="Disordered" evidence="4">
    <location>
        <begin position="553"/>
        <end position="581"/>
    </location>
</feature>
<dbReference type="STRING" id="946362.F2TZQ7"/>
<dbReference type="EMBL" id="GL832957">
    <property type="protein sequence ID" value="EGD79081.1"/>
    <property type="molecule type" value="Genomic_DNA"/>
</dbReference>
<feature type="compositionally biased region" description="Low complexity" evidence="4">
    <location>
        <begin position="659"/>
        <end position="670"/>
    </location>
</feature>
<dbReference type="GeneID" id="16078633"/>
<accession>F2TZQ7</accession>
<keyword evidence="1" id="KW-0677">Repeat</keyword>
<feature type="repeat" description="TPR" evidence="3">
    <location>
        <begin position="429"/>
        <end position="462"/>
    </location>
</feature>
<dbReference type="InterPro" id="IPR011990">
    <property type="entry name" value="TPR-like_helical_dom_sf"/>
</dbReference>
<name>F2TZQ7_SALR5</name>
<dbReference type="SMART" id="SM00028">
    <property type="entry name" value="TPR"/>
    <property type="match status" value="6"/>
</dbReference>
<sequence length="759" mass="83092">MSGDSSPDGVTTAFLTGFLQDLKKKHSDHDSLTTKEVCERVVLPEIKAQNAPYVEAIRQKDPKAVGAATMHVVHAWDNKIVPLLETLIEFGSANADTVFWLDLFCINHPNTDNLSKKWWTKTYTDMIADRGQMMLVLSPWDDHAPFQNAQCLWDIYSGMHERKVRLFVHLSKAQEAAFKEAMLKDAEHVTDTLRSVESHKCAAATTTQTDLLRTAIKDNIGFASLDAKIKHMLSGWCLEHASDYVDELKAQGKNETVAYGQLGAQVGVLLWEFDQHEPGMEYFQTALQVCSQFMGQEDRTLASVFRRLGVCLLQVGEVDTAINCFERVLQITHATVGEMHTDTADMFKIVGDTMRARGAQEGAIKYHSKALEIRLHVLGEDHDDTRESRRDVAQAYESKGDYTTALEHLNKALEVMEGKEYGPYDTTLAAVYNQLGRVYARTKQNDEAIRYAEKALEMFEKAYGEDHPESASSINVLAQVYQNKGDTTRAIEYLHRALEVDMITVGMNHPSTGLTFRNLGVAYAAKEDYEQGIEYCQTCVNILTDTLGRNHPQTRMAQQHLQAVRQQRDGKQGGRGGGGGGMTMSDLLLLGLLAGMSGGESGGSGEQETSDANDDGSGKGGEEAGDGGDATGAGQEPGTAGTQARSGAEAAPKEEVNLNPESNPNTTTENITRRASRAAKYASMRRRKSTAWAGDSDEKTNDGEDAMPASTQASEATMAAGATKVTETNFADNSDKKGDKEARRDSSSVPVHKSCCAIL</sequence>
<proteinExistence type="predicted"/>
<evidence type="ECO:0000313" key="5">
    <source>
        <dbReference type="EMBL" id="EGD79081.1"/>
    </source>
</evidence>
<dbReference type="RefSeq" id="XP_004998037.1">
    <property type="nucleotide sequence ID" value="XM_004997980.1"/>
</dbReference>
<dbReference type="InParanoid" id="F2TZQ7"/>
<dbReference type="PANTHER" id="PTHR45641">
    <property type="entry name" value="TETRATRICOPEPTIDE REPEAT PROTEIN (AFU_ORTHOLOGUE AFUA_6G03870)"/>
    <property type="match status" value="1"/>
</dbReference>
<evidence type="ECO:0000256" key="3">
    <source>
        <dbReference type="PROSITE-ProRule" id="PRU00339"/>
    </source>
</evidence>
<dbReference type="KEGG" id="sre:PTSG_02049"/>
<keyword evidence="2 3" id="KW-0802">TPR repeat</keyword>
<dbReference type="Proteomes" id="UP000007799">
    <property type="component" value="Unassembled WGS sequence"/>
</dbReference>
<dbReference type="PROSITE" id="PS50005">
    <property type="entry name" value="TPR"/>
    <property type="match status" value="4"/>
</dbReference>
<dbReference type="Pfam" id="PF13424">
    <property type="entry name" value="TPR_12"/>
    <property type="match status" value="2"/>
</dbReference>
<feature type="region of interest" description="Disordered" evidence="4">
    <location>
        <begin position="595"/>
        <end position="759"/>
    </location>
</feature>
<feature type="compositionally biased region" description="Gly residues" evidence="4">
    <location>
        <begin position="596"/>
        <end position="605"/>
    </location>
</feature>
<feature type="compositionally biased region" description="Basic and acidic residues" evidence="4">
    <location>
        <begin position="733"/>
        <end position="746"/>
    </location>
</feature>
<protein>
    <submittedName>
        <fullName evidence="5">Uncharacterized protein</fullName>
    </submittedName>
</protein>
<evidence type="ECO:0000256" key="2">
    <source>
        <dbReference type="ARBA" id="ARBA00022803"/>
    </source>
</evidence>
<evidence type="ECO:0000256" key="1">
    <source>
        <dbReference type="ARBA" id="ARBA00022737"/>
    </source>
</evidence>
<reference evidence="5" key="1">
    <citation type="submission" date="2009-08" db="EMBL/GenBank/DDBJ databases">
        <title>Annotation of Salpingoeca rosetta.</title>
        <authorList>
            <consortium name="The Broad Institute Genome Sequencing Platform"/>
            <person name="Russ C."/>
            <person name="Cuomo C."/>
            <person name="Burger G."/>
            <person name="Gray M.W."/>
            <person name="Holland P.W.H."/>
            <person name="King N."/>
            <person name="Lang F.B.F."/>
            <person name="Roger A.J."/>
            <person name="Ruiz-Trillo I."/>
            <person name="Young S.K."/>
            <person name="Zeng Q."/>
            <person name="Gargeya S."/>
            <person name="Alvarado L."/>
            <person name="Berlin A."/>
            <person name="Chapman S.B."/>
            <person name="Chen Z."/>
            <person name="Freedman E."/>
            <person name="Gellesch M."/>
            <person name="Goldberg J."/>
            <person name="Griggs A."/>
            <person name="Gujja S."/>
            <person name="Heilman E."/>
            <person name="Heiman D."/>
            <person name="Howarth C."/>
            <person name="Mehta T."/>
            <person name="Neiman D."/>
            <person name="Pearson M."/>
            <person name="Roberts A."/>
            <person name="Saif S."/>
            <person name="Shea T."/>
            <person name="Shenoy N."/>
            <person name="Sisk P."/>
            <person name="Stolte C."/>
            <person name="Sykes S."/>
            <person name="White J."/>
            <person name="Yandava C."/>
            <person name="Haas B."/>
            <person name="Nusbaum C."/>
            <person name="Birren B."/>
        </authorList>
    </citation>
    <scope>NUCLEOTIDE SEQUENCE [LARGE SCALE GENOMIC DNA]</scope>
    <source>
        <strain evidence="5">ATCC 50818</strain>
    </source>
</reference>
<dbReference type="PANTHER" id="PTHR45641:SF1">
    <property type="entry name" value="AAA+ ATPASE DOMAIN-CONTAINING PROTEIN"/>
    <property type="match status" value="1"/>
</dbReference>
<dbReference type="AlphaFoldDB" id="F2TZQ7"/>
<dbReference type="OrthoDB" id="771227at2759"/>
<feature type="compositionally biased region" description="Polar residues" evidence="4">
    <location>
        <begin position="553"/>
        <end position="565"/>
    </location>
</feature>